<gene>
    <name evidence="1" type="ORF">ElyMa_001539500</name>
</gene>
<reference evidence="1 2" key="1">
    <citation type="journal article" date="2021" name="Elife">
        <title>Chloroplast acquisition without the gene transfer in kleptoplastic sea slugs, Plakobranchus ocellatus.</title>
        <authorList>
            <person name="Maeda T."/>
            <person name="Takahashi S."/>
            <person name="Yoshida T."/>
            <person name="Shimamura S."/>
            <person name="Takaki Y."/>
            <person name="Nagai Y."/>
            <person name="Toyoda A."/>
            <person name="Suzuki Y."/>
            <person name="Arimoto A."/>
            <person name="Ishii H."/>
            <person name="Satoh N."/>
            <person name="Nishiyama T."/>
            <person name="Hasebe M."/>
            <person name="Maruyama T."/>
            <person name="Minagawa J."/>
            <person name="Obokata J."/>
            <person name="Shigenobu S."/>
        </authorList>
    </citation>
    <scope>NUCLEOTIDE SEQUENCE [LARGE SCALE GENOMIC DNA]</scope>
</reference>
<keyword evidence="2" id="KW-1185">Reference proteome</keyword>
<proteinExistence type="predicted"/>
<name>A0AAV4JDV7_9GAST</name>
<dbReference type="EMBL" id="BMAT01003052">
    <property type="protein sequence ID" value="GFS19182.1"/>
    <property type="molecule type" value="Genomic_DNA"/>
</dbReference>
<evidence type="ECO:0000313" key="2">
    <source>
        <dbReference type="Proteomes" id="UP000762676"/>
    </source>
</evidence>
<organism evidence="1 2">
    <name type="scientific">Elysia marginata</name>
    <dbReference type="NCBI Taxonomy" id="1093978"/>
    <lineage>
        <taxon>Eukaryota</taxon>
        <taxon>Metazoa</taxon>
        <taxon>Spiralia</taxon>
        <taxon>Lophotrochozoa</taxon>
        <taxon>Mollusca</taxon>
        <taxon>Gastropoda</taxon>
        <taxon>Heterobranchia</taxon>
        <taxon>Euthyneura</taxon>
        <taxon>Panpulmonata</taxon>
        <taxon>Sacoglossa</taxon>
        <taxon>Placobranchoidea</taxon>
        <taxon>Plakobranchidae</taxon>
        <taxon>Elysia</taxon>
    </lineage>
</organism>
<dbReference type="Proteomes" id="UP000762676">
    <property type="component" value="Unassembled WGS sequence"/>
</dbReference>
<dbReference type="AlphaFoldDB" id="A0AAV4JDV7"/>
<sequence length="96" mass="10857">MQNHLVKKDSDNSFRLNNLQGVSGYPLLARRSFTNRSPGVIGRFRQTSVTRRASVGLIAECYRRKPVESEEFEGELSQDNTVRPNLAREANVFCLG</sequence>
<comment type="caution">
    <text evidence="1">The sequence shown here is derived from an EMBL/GenBank/DDBJ whole genome shotgun (WGS) entry which is preliminary data.</text>
</comment>
<evidence type="ECO:0000313" key="1">
    <source>
        <dbReference type="EMBL" id="GFS19182.1"/>
    </source>
</evidence>
<accession>A0AAV4JDV7</accession>
<protein>
    <submittedName>
        <fullName evidence="1">Uncharacterized protein</fullName>
    </submittedName>
</protein>